<name>A0A1G8BG78_9BACT</name>
<proteinExistence type="predicted"/>
<organism evidence="1 2">
    <name type="scientific">Dyadobacter soli</name>
    <dbReference type="NCBI Taxonomy" id="659014"/>
    <lineage>
        <taxon>Bacteria</taxon>
        <taxon>Pseudomonadati</taxon>
        <taxon>Bacteroidota</taxon>
        <taxon>Cytophagia</taxon>
        <taxon>Cytophagales</taxon>
        <taxon>Spirosomataceae</taxon>
        <taxon>Dyadobacter</taxon>
    </lineage>
</organism>
<evidence type="ECO:0000313" key="1">
    <source>
        <dbReference type="EMBL" id="SDH32217.1"/>
    </source>
</evidence>
<dbReference type="AlphaFoldDB" id="A0A1G8BG78"/>
<dbReference type="STRING" id="659014.SAMN04487996_13328"/>
<gene>
    <name evidence="1" type="ORF">SAMN04487996_13328</name>
</gene>
<evidence type="ECO:0000313" key="2">
    <source>
        <dbReference type="Proteomes" id="UP000198748"/>
    </source>
</evidence>
<dbReference type="Proteomes" id="UP000198748">
    <property type="component" value="Unassembled WGS sequence"/>
</dbReference>
<keyword evidence="2" id="KW-1185">Reference proteome</keyword>
<accession>A0A1G8BG78</accession>
<reference evidence="2" key="1">
    <citation type="submission" date="2016-10" db="EMBL/GenBank/DDBJ databases">
        <authorList>
            <person name="Varghese N."/>
            <person name="Submissions S."/>
        </authorList>
    </citation>
    <scope>NUCLEOTIDE SEQUENCE [LARGE SCALE GENOMIC DNA]</scope>
    <source>
        <strain evidence="2">DSM 25329</strain>
    </source>
</reference>
<dbReference type="EMBL" id="FNAN01000033">
    <property type="protein sequence ID" value="SDH32217.1"/>
    <property type="molecule type" value="Genomic_DNA"/>
</dbReference>
<dbReference type="RefSeq" id="WP_176885196.1">
    <property type="nucleotide sequence ID" value="NZ_FNAN01000033.1"/>
</dbReference>
<sequence>MKFVLKEGQMLEDVFPTAARAKIFPVTGSTSGSKKLDARKFVGVIKLTDNALDAQRRMRNEWDENSD</sequence>
<protein>
    <submittedName>
        <fullName evidence="1">Uncharacterized protein</fullName>
    </submittedName>
</protein>